<keyword evidence="3" id="KW-1185">Reference proteome</keyword>
<dbReference type="SMART" id="SM00530">
    <property type="entry name" value="HTH_XRE"/>
    <property type="match status" value="1"/>
</dbReference>
<dbReference type="Pfam" id="PF01381">
    <property type="entry name" value="HTH_3"/>
    <property type="match status" value="1"/>
</dbReference>
<evidence type="ECO:0000259" key="1">
    <source>
        <dbReference type="PROSITE" id="PS50943"/>
    </source>
</evidence>
<dbReference type="InterPro" id="IPR010982">
    <property type="entry name" value="Lambda_DNA-bd_dom_sf"/>
</dbReference>
<dbReference type="SUPFAM" id="SSF47413">
    <property type="entry name" value="lambda repressor-like DNA-binding domains"/>
    <property type="match status" value="1"/>
</dbReference>
<reference evidence="2 3" key="1">
    <citation type="journal article" date="2024" name="Chem. Sci.">
        <title>Discovery of megapolipeptins by genome mining of a Burkholderiales bacteria collection.</title>
        <authorList>
            <person name="Paulo B.S."/>
            <person name="Recchia M.J.J."/>
            <person name="Lee S."/>
            <person name="Fergusson C.H."/>
            <person name="Romanowski S.B."/>
            <person name="Hernandez A."/>
            <person name="Krull N."/>
            <person name="Liu D.Y."/>
            <person name="Cavanagh H."/>
            <person name="Bos A."/>
            <person name="Gray C.A."/>
            <person name="Murphy B.T."/>
            <person name="Linington R.G."/>
            <person name="Eustaquio A.S."/>
        </authorList>
    </citation>
    <scope>NUCLEOTIDE SEQUENCE [LARGE SCALE GENOMIC DNA]</scope>
    <source>
        <strain evidence="2 3">RL21-008-BIB-B</strain>
    </source>
</reference>
<comment type="caution">
    <text evidence="2">The sequence shown here is derived from an EMBL/GenBank/DDBJ whole genome shotgun (WGS) entry which is preliminary data.</text>
</comment>
<dbReference type="Gene3D" id="1.10.260.40">
    <property type="entry name" value="lambda repressor-like DNA-binding domains"/>
    <property type="match status" value="1"/>
</dbReference>
<sequence>MKFTRLSSIHDVRHQRLIGLLVKARNEAGISQTELAHALGLKQPDISKIENNERRLDVIEFLDVVTFISIRCKRPSLVREIINQILEGTRDA</sequence>
<feature type="domain" description="HTH cro/C1-type" evidence="1">
    <location>
        <begin position="21"/>
        <end position="58"/>
    </location>
</feature>
<name>A0ABW8Z2G7_9BURK</name>
<dbReference type="EMBL" id="JAQQFR010000001">
    <property type="protein sequence ID" value="MFL9877127.1"/>
    <property type="molecule type" value="Genomic_DNA"/>
</dbReference>
<dbReference type="RefSeq" id="WP_408165158.1">
    <property type="nucleotide sequence ID" value="NZ_JAQQFR010000001.1"/>
</dbReference>
<evidence type="ECO:0000313" key="3">
    <source>
        <dbReference type="Proteomes" id="UP001629214"/>
    </source>
</evidence>
<protein>
    <submittedName>
        <fullName evidence="2">Helix-turn-helix transcriptional regulator</fullName>
    </submittedName>
</protein>
<evidence type="ECO:0000313" key="2">
    <source>
        <dbReference type="EMBL" id="MFL9877127.1"/>
    </source>
</evidence>
<dbReference type="InterPro" id="IPR001387">
    <property type="entry name" value="Cro/C1-type_HTH"/>
</dbReference>
<proteinExistence type="predicted"/>
<dbReference type="CDD" id="cd00093">
    <property type="entry name" value="HTH_XRE"/>
    <property type="match status" value="1"/>
</dbReference>
<gene>
    <name evidence="2" type="ORF">PQR63_01940</name>
</gene>
<dbReference type="PROSITE" id="PS50943">
    <property type="entry name" value="HTH_CROC1"/>
    <property type="match status" value="1"/>
</dbReference>
<dbReference type="Proteomes" id="UP001629214">
    <property type="component" value="Unassembled WGS sequence"/>
</dbReference>
<accession>A0ABW8Z2G7</accession>
<organism evidence="2 3">
    <name type="scientific">Herbaspirillum rhizosphaerae</name>
    <dbReference type="NCBI Taxonomy" id="346179"/>
    <lineage>
        <taxon>Bacteria</taxon>
        <taxon>Pseudomonadati</taxon>
        <taxon>Pseudomonadota</taxon>
        <taxon>Betaproteobacteria</taxon>
        <taxon>Burkholderiales</taxon>
        <taxon>Oxalobacteraceae</taxon>
        <taxon>Herbaspirillum</taxon>
    </lineage>
</organism>